<comment type="caution">
    <text evidence="3">The sequence shown here is derived from an EMBL/GenBank/DDBJ whole genome shotgun (WGS) entry which is preliminary data.</text>
</comment>
<evidence type="ECO:0000259" key="2">
    <source>
        <dbReference type="Pfam" id="PF00582"/>
    </source>
</evidence>
<organism evidence="3 4">
    <name type="scientific">Permianibacter aggregans</name>
    <dbReference type="NCBI Taxonomy" id="1510150"/>
    <lineage>
        <taxon>Bacteria</taxon>
        <taxon>Pseudomonadati</taxon>
        <taxon>Pseudomonadota</taxon>
        <taxon>Gammaproteobacteria</taxon>
        <taxon>Pseudomonadales</taxon>
        <taxon>Pseudomonadaceae</taxon>
        <taxon>Permianibacter</taxon>
    </lineage>
</organism>
<dbReference type="InterPro" id="IPR006015">
    <property type="entry name" value="Universal_stress_UspA"/>
</dbReference>
<dbReference type="EMBL" id="SNYM01000007">
    <property type="protein sequence ID" value="TDQ48266.1"/>
    <property type="molecule type" value="Genomic_DNA"/>
</dbReference>
<dbReference type="Proteomes" id="UP000295375">
    <property type="component" value="Unassembled WGS sequence"/>
</dbReference>
<gene>
    <name evidence="3" type="ORF">EV696_1072</name>
</gene>
<dbReference type="RefSeq" id="WP_157591406.1">
    <property type="nucleotide sequence ID" value="NZ_CP037953.1"/>
</dbReference>
<evidence type="ECO:0000256" key="1">
    <source>
        <dbReference type="ARBA" id="ARBA00008791"/>
    </source>
</evidence>
<dbReference type="PANTHER" id="PTHR46268:SF15">
    <property type="entry name" value="UNIVERSAL STRESS PROTEIN HP_0031"/>
    <property type="match status" value="1"/>
</dbReference>
<dbReference type="InterPro" id="IPR014729">
    <property type="entry name" value="Rossmann-like_a/b/a_fold"/>
</dbReference>
<dbReference type="InterPro" id="IPR006016">
    <property type="entry name" value="UspA"/>
</dbReference>
<dbReference type="PANTHER" id="PTHR46268">
    <property type="entry name" value="STRESS RESPONSE PROTEIN NHAX"/>
    <property type="match status" value="1"/>
</dbReference>
<keyword evidence="4" id="KW-1185">Reference proteome</keyword>
<protein>
    <submittedName>
        <fullName evidence="3">Nucleotide-binding universal stress UspA family protein</fullName>
    </submittedName>
</protein>
<proteinExistence type="inferred from homology"/>
<dbReference type="SUPFAM" id="SSF52402">
    <property type="entry name" value="Adenine nucleotide alpha hydrolases-like"/>
    <property type="match status" value="1"/>
</dbReference>
<dbReference type="AlphaFoldDB" id="A0A4R6UPZ8"/>
<feature type="domain" description="UspA" evidence="2">
    <location>
        <begin position="1"/>
        <end position="146"/>
    </location>
</feature>
<evidence type="ECO:0000313" key="4">
    <source>
        <dbReference type="Proteomes" id="UP000295375"/>
    </source>
</evidence>
<comment type="similarity">
    <text evidence="1">Belongs to the universal stress protein A family.</text>
</comment>
<dbReference type="Gene3D" id="3.40.50.620">
    <property type="entry name" value="HUPs"/>
    <property type="match status" value="1"/>
</dbReference>
<dbReference type="Pfam" id="PF00582">
    <property type="entry name" value="Usp"/>
    <property type="match status" value="1"/>
</dbReference>
<dbReference type="PRINTS" id="PR01438">
    <property type="entry name" value="UNVRSLSTRESS"/>
</dbReference>
<accession>A0A4R6UPZ8</accession>
<sequence>MYKKILVPVDGSELSDESAKEAVKLAKNLGSELCFYHANVVAIPPMMAAEVLQGGQTVAEIFSETQEAHGKKVLAQAAKFADQGGIKFSTYSSSAESAWQGVVSAAKKQECDLIVMASHGRRGLKSLLLGSETHHVLTHSTIPVLVQRPKS</sequence>
<name>A0A4R6UPZ8_9GAMM</name>
<dbReference type="CDD" id="cd00293">
    <property type="entry name" value="USP-like"/>
    <property type="match status" value="1"/>
</dbReference>
<reference evidence="3 4" key="1">
    <citation type="submission" date="2019-03" db="EMBL/GenBank/DDBJ databases">
        <title>Genomic Encyclopedia of Type Strains, Phase IV (KMG-IV): sequencing the most valuable type-strain genomes for metagenomic binning, comparative biology and taxonomic classification.</title>
        <authorList>
            <person name="Goeker M."/>
        </authorList>
    </citation>
    <scope>NUCLEOTIDE SEQUENCE [LARGE SCALE GENOMIC DNA]</scope>
    <source>
        <strain evidence="3 4">DSM 103792</strain>
    </source>
</reference>
<evidence type="ECO:0000313" key="3">
    <source>
        <dbReference type="EMBL" id="TDQ48266.1"/>
    </source>
</evidence>